<accession>A0A9K3PUN0</accession>
<dbReference type="PANTHER" id="PTHR42870:SF2">
    <property type="entry name" value="LIPID-TRANSFER PROTEIN, PUTATIVE-RELATED"/>
    <property type="match status" value="1"/>
</dbReference>
<protein>
    <submittedName>
        <fullName evidence="2">Thiolase</fullName>
    </submittedName>
</protein>
<dbReference type="AlphaFoldDB" id="A0A9K3PUN0"/>
<dbReference type="GO" id="GO:0016746">
    <property type="term" value="F:acyltransferase activity"/>
    <property type="evidence" value="ECO:0007669"/>
    <property type="project" value="TreeGrafter"/>
</dbReference>
<sequence>MNTPRLFSITAAGVASGLPRQVAVVGATSMVKSGRKLTGVSKQREPPSTTAMISKVLHGALQQANLTVRDLDGLVAVPSLQGDHFMEAHYQATALGLFGNGQEPRALRCRTLDTGGAGPVSALLEAERMIQAEGLECVAVVAADAVGSMSSETFLSKADDIFFKLGKTLGQPEGSVKSPAIPHGYDRITQFQMKNYDLKRIQLQMAVSLESYHASLHPDSLHSQKSDAAFNPVKDDQQSTQSQSRYYSSYTTLEQVQSSTPVTPNISLLECARRADGAACLILASNRFLQRRNVWAPGIPVVIGGGAFSGPLYPPQNPDHITDVMYASCQQAMTRAYASAGNLCAKDIHFFGLYDCFPICLVRAIEACGLSPIGEGGKYLEIQHQRLVAALESDADDTTSGIRKGGAVESLLMDPSFFPINTHGGLLCFGAPWEVPAMFNIVEAVDQLRGRARGRQIHGCRRALVFGNGGVLSASAVAILATSS</sequence>
<dbReference type="Pfam" id="PF22691">
    <property type="entry name" value="Thiolase_C_1"/>
    <property type="match status" value="2"/>
</dbReference>
<dbReference type="Proteomes" id="UP000693970">
    <property type="component" value="Unassembled WGS sequence"/>
</dbReference>
<feature type="domain" description="Thiolase C-terminal" evidence="1">
    <location>
        <begin position="418"/>
        <end position="481"/>
    </location>
</feature>
<proteinExistence type="predicted"/>
<name>A0A9K3PUN0_9STRA</name>
<gene>
    <name evidence="2" type="ORF">IV203_035411</name>
</gene>
<organism evidence="2 3">
    <name type="scientific">Nitzschia inconspicua</name>
    <dbReference type="NCBI Taxonomy" id="303405"/>
    <lineage>
        <taxon>Eukaryota</taxon>
        <taxon>Sar</taxon>
        <taxon>Stramenopiles</taxon>
        <taxon>Ochrophyta</taxon>
        <taxon>Bacillariophyta</taxon>
        <taxon>Bacillariophyceae</taxon>
        <taxon>Bacillariophycidae</taxon>
        <taxon>Bacillariales</taxon>
        <taxon>Bacillariaceae</taxon>
        <taxon>Nitzschia</taxon>
    </lineage>
</organism>
<evidence type="ECO:0000313" key="2">
    <source>
        <dbReference type="EMBL" id="KAG7360312.1"/>
    </source>
</evidence>
<keyword evidence="3" id="KW-1185">Reference proteome</keyword>
<dbReference type="PANTHER" id="PTHR42870">
    <property type="entry name" value="ACETYL-COA C-ACETYLTRANSFERASE"/>
    <property type="match status" value="1"/>
</dbReference>
<dbReference type="CDD" id="cd00829">
    <property type="entry name" value="SCP-x_thiolase"/>
    <property type="match status" value="1"/>
</dbReference>
<dbReference type="InterPro" id="IPR055140">
    <property type="entry name" value="Thiolase_C_2"/>
</dbReference>
<feature type="domain" description="Thiolase C-terminal" evidence="1">
    <location>
        <begin position="321"/>
        <end position="384"/>
    </location>
</feature>
<dbReference type="EMBL" id="JAGRRH010000013">
    <property type="protein sequence ID" value="KAG7360312.1"/>
    <property type="molecule type" value="Genomic_DNA"/>
</dbReference>
<evidence type="ECO:0000313" key="3">
    <source>
        <dbReference type="Proteomes" id="UP000693970"/>
    </source>
</evidence>
<reference evidence="2" key="2">
    <citation type="submission" date="2021-04" db="EMBL/GenBank/DDBJ databases">
        <authorList>
            <person name="Podell S."/>
        </authorList>
    </citation>
    <scope>NUCLEOTIDE SEQUENCE</scope>
    <source>
        <strain evidence="2">Hildebrandi</strain>
    </source>
</reference>
<dbReference type="OrthoDB" id="542135at2759"/>
<evidence type="ECO:0000259" key="1">
    <source>
        <dbReference type="Pfam" id="PF22691"/>
    </source>
</evidence>
<comment type="caution">
    <text evidence="2">The sequence shown here is derived from an EMBL/GenBank/DDBJ whole genome shotgun (WGS) entry which is preliminary data.</text>
</comment>
<reference evidence="2" key="1">
    <citation type="journal article" date="2021" name="Sci. Rep.">
        <title>Diploid genomic architecture of Nitzschia inconspicua, an elite biomass production diatom.</title>
        <authorList>
            <person name="Oliver A."/>
            <person name="Podell S."/>
            <person name="Pinowska A."/>
            <person name="Traller J.C."/>
            <person name="Smith S.R."/>
            <person name="McClure R."/>
            <person name="Beliaev A."/>
            <person name="Bohutskyi P."/>
            <person name="Hill E.A."/>
            <person name="Rabines A."/>
            <person name="Zheng H."/>
            <person name="Allen L.Z."/>
            <person name="Kuo A."/>
            <person name="Grigoriev I.V."/>
            <person name="Allen A.E."/>
            <person name="Hazlebeck D."/>
            <person name="Allen E.E."/>
        </authorList>
    </citation>
    <scope>NUCLEOTIDE SEQUENCE</scope>
    <source>
        <strain evidence="2">Hildebrandi</strain>
    </source>
</reference>